<evidence type="ECO:0000313" key="11">
    <source>
        <dbReference type="Proteomes" id="UP000593578"/>
    </source>
</evidence>
<dbReference type="GO" id="GO:0005744">
    <property type="term" value="C:TIM23 mitochondrial import inner membrane translocase complex"/>
    <property type="evidence" value="ECO:0007669"/>
    <property type="project" value="InterPro"/>
</dbReference>
<evidence type="ECO:0000256" key="3">
    <source>
        <dbReference type="ARBA" id="ARBA00022448"/>
    </source>
</evidence>
<feature type="transmembrane region" description="Helical" evidence="9">
    <location>
        <begin position="53"/>
        <end position="70"/>
    </location>
</feature>
<sequence length="217" mass="24202">MQVTNVFNLKVIEGQNRVLSGVLILRILEFEILSSCLIKLFREERMLQWAAKILANLIVMGSGILARAVVQAYRQALSRFVCYFCLLVAVVLCGANGLSSFFNRSAFYIEVAAVVALAILEKLVYSRVCFIRINLLNSKFVVDAAKSGVTHETLQNAVRRGGKVMTEQEARLILGKYEILFEKNAKNGSFYLQSKVHRAKECLESVYQGKAEGSPPS</sequence>
<evidence type="ECO:0000256" key="2">
    <source>
        <dbReference type="ARBA" id="ARBA00008817"/>
    </source>
</evidence>
<evidence type="ECO:0000256" key="8">
    <source>
        <dbReference type="ARBA" id="ARBA00023136"/>
    </source>
</evidence>
<keyword evidence="9" id="KW-1133">Transmembrane helix</keyword>
<comment type="similarity">
    <text evidence="2">Belongs to the TIM16/PAM16 family.</text>
</comment>
<keyword evidence="5" id="KW-0653">Protein transport</keyword>
<keyword evidence="9" id="KW-0812">Transmembrane</keyword>
<keyword evidence="8 9" id="KW-0472">Membrane</keyword>
<name>A0A7J8QDZ2_GOSRA</name>
<reference evidence="10 11" key="1">
    <citation type="journal article" date="2019" name="Genome Biol. Evol.">
        <title>Insights into the evolution of the New World diploid cottons (Gossypium, subgenus Houzingenia) based on genome sequencing.</title>
        <authorList>
            <person name="Grover C.E."/>
            <person name="Arick M.A. 2nd"/>
            <person name="Thrash A."/>
            <person name="Conover J.L."/>
            <person name="Sanders W.S."/>
            <person name="Peterson D.G."/>
            <person name="Frelichowski J.E."/>
            <person name="Scheffler J.A."/>
            <person name="Scheffler B.E."/>
            <person name="Wendel J.F."/>
        </authorList>
    </citation>
    <scope>NUCLEOTIDE SEQUENCE [LARGE SCALE GENOMIC DNA]</scope>
    <source>
        <strain evidence="10">8</strain>
        <tissue evidence="10">Leaf</tissue>
    </source>
</reference>
<evidence type="ECO:0000256" key="9">
    <source>
        <dbReference type="SAM" id="Phobius"/>
    </source>
</evidence>
<proteinExistence type="inferred from homology"/>
<keyword evidence="7" id="KW-0496">Mitochondrion</keyword>
<evidence type="ECO:0000256" key="4">
    <source>
        <dbReference type="ARBA" id="ARBA00022792"/>
    </source>
</evidence>
<evidence type="ECO:0000256" key="6">
    <source>
        <dbReference type="ARBA" id="ARBA00023010"/>
    </source>
</evidence>
<organism evidence="10 11">
    <name type="scientific">Gossypium raimondii</name>
    <name type="common">Peruvian cotton</name>
    <name type="synonym">Gossypium klotzschianum subsp. raimondii</name>
    <dbReference type="NCBI Taxonomy" id="29730"/>
    <lineage>
        <taxon>Eukaryota</taxon>
        <taxon>Viridiplantae</taxon>
        <taxon>Streptophyta</taxon>
        <taxon>Embryophyta</taxon>
        <taxon>Tracheophyta</taxon>
        <taxon>Spermatophyta</taxon>
        <taxon>Magnoliopsida</taxon>
        <taxon>eudicotyledons</taxon>
        <taxon>Gunneridae</taxon>
        <taxon>Pentapetalae</taxon>
        <taxon>rosids</taxon>
        <taxon>malvids</taxon>
        <taxon>Malvales</taxon>
        <taxon>Malvaceae</taxon>
        <taxon>Malvoideae</taxon>
        <taxon>Gossypium</taxon>
    </lineage>
</organism>
<dbReference type="Proteomes" id="UP000593578">
    <property type="component" value="Unassembled WGS sequence"/>
</dbReference>
<comment type="caution">
    <text evidence="10">The sequence shown here is derived from an EMBL/GenBank/DDBJ whole genome shotgun (WGS) entry which is preliminary data.</text>
</comment>
<keyword evidence="6" id="KW-0811">Translocation</keyword>
<keyword evidence="4" id="KW-0999">Mitochondrion inner membrane</keyword>
<accession>A0A7J8QDZ2</accession>
<dbReference type="GO" id="GO:0030150">
    <property type="term" value="P:protein import into mitochondrial matrix"/>
    <property type="evidence" value="ECO:0007669"/>
    <property type="project" value="InterPro"/>
</dbReference>
<comment type="subcellular location">
    <subcellularLocation>
        <location evidence="1">Mitochondrion inner membrane</location>
        <topology evidence="1">Peripheral membrane protein</topology>
    </subcellularLocation>
</comment>
<evidence type="ECO:0000313" key="10">
    <source>
        <dbReference type="EMBL" id="MBA0599777.1"/>
    </source>
</evidence>
<dbReference type="EMBL" id="JABEZZ010000011">
    <property type="protein sequence ID" value="MBA0599777.1"/>
    <property type="molecule type" value="Genomic_DNA"/>
</dbReference>
<dbReference type="PANTHER" id="PTHR12388:SF0">
    <property type="entry name" value="MITOCHONDRIAL IMPORT INNER MEMBRANE TRANSLOCASE SUBUNIT TIM16"/>
    <property type="match status" value="1"/>
</dbReference>
<gene>
    <name evidence="10" type="ORF">Gorai_005983</name>
</gene>
<evidence type="ECO:0000256" key="1">
    <source>
        <dbReference type="ARBA" id="ARBA00004637"/>
    </source>
</evidence>
<feature type="transmembrane region" description="Helical" evidence="9">
    <location>
        <begin position="107"/>
        <end position="125"/>
    </location>
</feature>
<dbReference type="Gene3D" id="1.10.287.110">
    <property type="entry name" value="DnaJ domain"/>
    <property type="match status" value="1"/>
</dbReference>
<evidence type="ECO:0000256" key="5">
    <source>
        <dbReference type="ARBA" id="ARBA00022927"/>
    </source>
</evidence>
<evidence type="ECO:0000256" key="7">
    <source>
        <dbReference type="ARBA" id="ARBA00023128"/>
    </source>
</evidence>
<keyword evidence="3" id="KW-0813">Transport</keyword>
<dbReference type="InterPro" id="IPR036869">
    <property type="entry name" value="J_dom_sf"/>
</dbReference>
<dbReference type="InterPro" id="IPR005341">
    <property type="entry name" value="Tim16"/>
</dbReference>
<protein>
    <submittedName>
        <fullName evidence="10">Uncharacterized protein</fullName>
    </submittedName>
</protein>
<dbReference type="AlphaFoldDB" id="A0A7J8QDZ2"/>
<feature type="transmembrane region" description="Helical" evidence="9">
    <location>
        <begin position="76"/>
        <end position="95"/>
    </location>
</feature>
<dbReference type="PANTHER" id="PTHR12388">
    <property type="entry name" value="MITOCHONDRIA ASSOCIATED GRANULOCYTE MACROPHAGE CSF SIGNALING MOLECULE"/>
    <property type="match status" value="1"/>
</dbReference>